<sequence>MITINKNKVNANDFADLFLKPGSKYALTTKIDNWLAANPKNRGGVIFKYLKTNIKYILTAEPKDLEKIINEFISKGYQKKIINKKGKLNKLGLDIETLFNYKGFRDSKKAIWLAENLNIKTCTYCNTQYTLFVEHNSKKKLLFHLDHFFPKSVYPYLSLSYYNLIPCCASCNMSKSDKPYNIADNIHPYEDSLDEIAKYKATSKSLAQFLLNVNKNENMIELQLNVRAKYIGDLKIEKKLSNYKNEFKVETQYQQFKDVVGETYLKGLFYNSSRKKELVSFFKKYKGITLTKEMIDRFIVGNYTEDKDLLKRPLAKMMKDISEDFKLI</sequence>
<dbReference type="EMBL" id="JBHTIB010000012">
    <property type="protein sequence ID" value="MFD0836690.1"/>
    <property type="molecule type" value="Genomic_DNA"/>
</dbReference>
<organism evidence="1 2">
    <name type="scientific">Mariniflexile aquimaris</name>
    <dbReference type="NCBI Taxonomy" id="881009"/>
    <lineage>
        <taxon>Bacteria</taxon>
        <taxon>Pseudomonadati</taxon>
        <taxon>Bacteroidota</taxon>
        <taxon>Flavobacteriia</taxon>
        <taxon>Flavobacteriales</taxon>
        <taxon>Flavobacteriaceae</taxon>
        <taxon>Mariniflexile</taxon>
    </lineage>
</organism>
<dbReference type="RefSeq" id="WP_379942923.1">
    <property type="nucleotide sequence ID" value="NZ_JBHTIB010000012.1"/>
</dbReference>
<evidence type="ECO:0008006" key="3">
    <source>
        <dbReference type="Google" id="ProtNLM"/>
    </source>
</evidence>
<gene>
    <name evidence="1" type="ORF">ACFQ0I_13005</name>
</gene>
<comment type="caution">
    <text evidence="1">The sequence shown here is derived from an EMBL/GenBank/DDBJ whole genome shotgun (WGS) entry which is preliminary data.</text>
</comment>
<protein>
    <recommendedName>
        <fullName evidence="3">HNH endonuclease</fullName>
    </recommendedName>
</protein>
<dbReference type="Proteomes" id="UP001597011">
    <property type="component" value="Unassembled WGS sequence"/>
</dbReference>
<dbReference type="Gene3D" id="1.10.30.50">
    <property type="match status" value="1"/>
</dbReference>
<name>A0ABW3BVQ4_9FLAO</name>
<reference evidence="2" key="1">
    <citation type="journal article" date="2019" name="Int. J. Syst. Evol. Microbiol.">
        <title>The Global Catalogue of Microorganisms (GCM) 10K type strain sequencing project: providing services to taxonomists for standard genome sequencing and annotation.</title>
        <authorList>
            <consortium name="The Broad Institute Genomics Platform"/>
            <consortium name="The Broad Institute Genome Sequencing Center for Infectious Disease"/>
            <person name="Wu L."/>
            <person name="Ma J."/>
        </authorList>
    </citation>
    <scope>NUCLEOTIDE SEQUENCE [LARGE SCALE GENOMIC DNA]</scope>
    <source>
        <strain evidence="2">CCUG 60529</strain>
    </source>
</reference>
<keyword evidence="2" id="KW-1185">Reference proteome</keyword>
<accession>A0ABW3BVQ4</accession>
<evidence type="ECO:0000313" key="2">
    <source>
        <dbReference type="Proteomes" id="UP001597011"/>
    </source>
</evidence>
<proteinExistence type="predicted"/>
<evidence type="ECO:0000313" key="1">
    <source>
        <dbReference type="EMBL" id="MFD0836690.1"/>
    </source>
</evidence>